<reference evidence="8" key="1">
    <citation type="journal article" date="2019" name="Int. J. Syst. Evol. Microbiol.">
        <title>The Global Catalogue of Microorganisms (GCM) 10K type strain sequencing project: providing services to taxonomists for standard genome sequencing and annotation.</title>
        <authorList>
            <consortium name="The Broad Institute Genomics Platform"/>
            <consortium name="The Broad Institute Genome Sequencing Center for Infectious Disease"/>
            <person name="Wu L."/>
            <person name="Ma J."/>
        </authorList>
    </citation>
    <scope>NUCLEOTIDE SEQUENCE [LARGE SCALE GENOMIC DNA]</scope>
    <source>
        <strain evidence="8">KCTC 42662</strain>
    </source>
</reference>
<proteinExistence type="predicted"/>
<keyword evidence="5" id="KW-0472">Membrane</keyword>
<evidence type="ECO:0000313" key="7">
    <source>
        <dbReference type="EMBL" id="MFD2548136.1"/>
    </source>
</evidence>
<name>A0ABW5KKL6_9SPHI</name>
<feature type="active site" evidence="4">
    <location>
        <position position="133"/>
    </location>
</feature>
<organism evidence="7 8">
    <name type="scientific">Sphingobacterium suaedae</name>
    <dbReference type="NCBI Taxonomy" id="1686402"/>
    <lineage>
        <taxon>Bacteria</taxon>
        <taxon>Pseudomonadati</taxon>
        <taxon>Bacteroidota</taxon>
        <taxon>Sphingobacteriia</taxon>
        <taxon>Sphingobacteriales</taxon>
        <taxon>Sphingobacteriaceae</taxon>
        <taxon>Sphingobacterium</taxon>
    </lineage>
</organism>
<keyword evidence="4" id="KW-0145">Chemotaxis</keyword>
<gene>
    <name evidence="7" type="ORF">ACFSR5_10820</name>
</gene>
<evidence type="ECO:0000256" key="3">
    <source>
        <dbReference type="ARBA" id="ARBA00048267"/>
    </source>
</evidence>
<dbReference type="PANTHER" id="PTHR42872:SF3">
    <property type="entry name" value="PROTEIN-GLUTAMATE METHYLESTERASE_PROTEIN-GLUTAMINE GLUTAMINASE 1"/>
    <property type="match status" value="1"/>
</dbReference>
<dbReference type="InterPro" id="IPR000673">
    <property type="entry name" value="Sig_transdc_resp-reg_Me-estase"/>
</dbReference>
<keyword evidence="8" id="KW-1185">Reference proteome</keyword>
<dbReference type="EMBL" id="JBHULR010000004">
    <property type="protein sequence ID" value="MFD2548136.1"/>
    <property type="molecule type" value="Genomic_DNA"/>
</dbReference>
<dbReference type="PANTHER" id="PTHR42872">
    <property type="entry name" value="PROTEIN-GLUTAMATE METHYLESTERASE/PROTEIN-GLUTAMINE GLUTAMINASE"/>
    <property type="match status" value="1"/>
</dbReference>
<comment type="caution">
    <text evidence="7">The sequence shown here is derived from an EMBL/GenBank/DDBJ whole genome shotgun (WGS) entry which is preliminary data.</text>
</comment>
<feature type="transmembrane region" description="Helical" evidence="5">
    <location>
        <begin position="20"/>
        <end position="39"/>
    </location>
</feature>
<dbReference type="Gene3D" id="3.40.50.180">
    <property type="entry name" value="Methylesterase CheB, C-terminal domain"/>
    <property type="match status" value="1"/>
</dbReference>
<comment type="catalytic activity">
    <reaction evidence="3">
        <text>[protein]-L-glutamate 5-O-methyl ester + H2O = L-glutamyl-[protein] + methanol + H(+)</text>
        <dbReference type="Rhea" id="RHEA:23236"/>
        <dbReference type="Rhea" id="RHEA-COMP:10208"/>
        <dbReference type="Rhea" id="RHEA-COMP:10311"/>
        <dbReference type="ChEBI" id="CHEBI:15377"/>
        <dbReference type="ChEBI" id="CHEBI:15378"/>
        <dbReference type="ChEBI" id="CHEBI:17790"/>
        <dbReference type="ChEBI" id="CHEBI:29973"/>
        <dbReference type="ChEBI" id="CHEBI:82795"/>
        <dbReference type="EC" id="3.1.1.61"/>
    </reaction>
</comment>
<feature type="active site" evidence="4">
    <location>
        <position position="40"/>
    </location>
</feature>
<evidence type="ECO:0000256" key="5">
    <source>
        <dbReference type="SAM" id="Phobius"/>
    </source>
</evidence>
<dbReference type="CDD" id="cd16433">
    <property type="entry name" value="CheB"/>
    <property type="match status" value="1"/>
</dbReference>
<feature type="domain" description="CheB-type methylesterase" evidence="6">
    <location>
        <begin position="1"/>
        <end position="180"/>
    </location>
</feature>
<evidence type="ECO:0000259" key="6">
    <source>
        <dbReference type="PROSITE" id="PS50122"/>
    </source>
</evidence>
<keyword evidence="5" id="KW-0812">Transmembrane</keyword>
<dbReference type="RefSeq" id="WP_380903606.1">
    <property type="nucleotide sequence ID" value="NZ_JBHUEG010000001.1"/>
</dbReference>
<dbReference type="EC" id="3.1.1.61" evidence="2"/>
<keyword evidence="5" id="KW-1133">Transmembrane helix</keyword>
<evidence type="ECO:0000313" key="8">
    <source>
        <dbReference type="Proteomes" id="UP001597545"/>
    </source>
</evidence>
<evidence type="ECO:0000256" key="1">
    <source>
        <dbReference type="ARBA" id="ARBA00022801"/>
    </source>
</evidence>
<keyword evidence="1 4" id="KW-0378">Hydrolase</keyword>
<evidence type="ECO:0000256" key="2">
    <source>
        <dbReference type="ARBA" id="ARBA00039140"/>
    </source>
</evidence>
<accession>A0ABW5KKL6</accession>
<protein>
    <recommendedName>
        <fullName evidence="2">protein-glutamate methylesterase</fullName>
        <ecNumber evidence="2">3.1.1.61</ecNumber>
    </recommendedName>
</protein>
<evidence type="ECO:0000256" key="4">
    <source>
        <dbReference type="PROSITE-ProRule" id="PRU00050"/>
    </source>
</evidence>
<dbReference type="InterPro" id="IPR035909">
    <property type="entry name" value="CheB_C"/>
</dbReference>
<sequence length="188" mass="20765">MSKATDIVLIGGSAGSYNLILDIMEALPVFFTSAIIVVIHRNPKYTTKIEETLSSRLNRTIIQAGDKTDIEPGRIYFAVPGYHLLIEPDSTFSLDLSERVQFSRPSIDVLFETASDVYATHCTAFLLSGANQDGTDGIHRVKHMGGKAIVQSPEDALISIMPEHAIQANKEIDIFTDAQIISFFRHLK</sequence>
<dbReference type="Proteomes" id="UP001597545">
    <property type="component" value="Unassembled WGS sequence"/>
</dbReference>
<dbReference type="Pfam" id="PF01339">
    <property type="entry name" value="CheB_methylest"/>
    <property type="match status" value="1"/>
</dbReference>
<dbReference type="SUPFAM" id="SSF52738">
    <property type="entry name" value="Methylesterase CheB, C-terminal domain"/>
    <property type="match status" value="1"/>
</dbReference>
<dbReference type="PROSITE" id="PS50122">
    <property type="entry name" value="CHEB"/>
    <property type="match status" value="1"/>
</dbReference>
<feature type="active site" evidence="4">
    <location>
        <position position="13"/>
    </location>
</feature>